<reference evidence="6 7" key="1">
    <citation type="submission" date="2020-08" db="EMBL/GenBank/DDBJ databases">
        <title>Genomic Encyclopedia of Type Strains, Phase III (KMG-III): the genomes of soil and plant-associated and newly described type strains.</title>
        <authorList>
            <person name="Whitman W."/>
        </authorList>
    </citation>
    <scope>NUCLEOTIDE SEQUENCE [LARGE SCALE GENOMIC DNA]</scope>
    <source>
        <strain evidence="6 7">CECT 8803</strain>
    </source>
</reference>
<evidence type="ECO:0000256" key="2">
    <source>
        <dbReference type="ARBA" id="ARBA00023004"/>
    </source>
</evidence>
<evidence type="ECO:0000256" key="3">
    <source>
        <dbReference type="ARBA" id="ARBA00023014"/>
    </source>
</evidence>
<evidence type="ECO:0000256" key="4">
    <source>
        <dbReference type="SAM" id="MobiDB-lite"/>
    </source>
</evidence>
<proteinExistence type="predicted"/>
<dbReference type="RefSeq" id="WP_183416843.1">
    <property type="nucleotide sequence ID" value="NZ_JACHXA010000006.1"/>
</dbReference>
<keyword evidence="7" id="KW-1185">Reference proteome</keyword>
<dbReference type="GO" id="GO:0051536">
    <property type="term" value="F:iron-sulfur cluster binding"/>
    <property type="evidence" value="ECO:0007669"/>
    <property type="project" value="UniProtKB-KW"/>
</dbReference>
<dbReference type="SUPFAM" id="SSF102114">
    <property type="entry name" value="Radical SAM enzymes"/>
    <property type="match status" value="1"/>
</dbReference>
<dbReference type="SMART" id="SM00729">
    <property type="entry name" value="Elp3"/>
    <property type="match status" value="1"/>
</dbReference>
<dbReference type="PROSITE" id="PS51918">
    <property type="entry name" value="RADICAL_SAM"/>
    <property type="match status" value="1"/>
</dbReference>
<dbReference type="EMBL" id="JACHXA010000006">
    <property type="protein sequence ID" value="MBB3066024.1"/>
    <property type="molecule type" value="Genomic_DNA"/>
</dbReference>
<feature type="domain" description="Radical SAM core" evidence="5">
    <location>
        <begin position="63"/>
        <end position="300"/>
    </location>
</feature>
<protein>
    <submittedName>
        <fullName evidence="6">DNA repair photolyase</fullName>
    </submittedName>
</protein>
<dbReference type="SFLD" id="SFLDG01084">
    <property type="entry name" value="Uncharacterised_Radical_SAM_Su"/>
    <property type="match status" value="1"/>
</dbReference>
<feature type="compositionally biased region" description="Basic residues" evidence="4">
    <location>
        <begin position="1"/>
        <end position="10"/>
    </location>
</feature>
<dbReference type="Proteomes" id="UP000581135">
    <property type="component" value="Unassembled WGS sequence"/>
</dbReference>
<keyword evidence="1" id="KW-0479">Metal-binding</keyword>
<keyword evidence="6" id="KW-0456">Lyase</keyword>
<dbReference type="InterPro" id="IPR006638">
    <property type="entry name" value="Elp3/MiaA/NifB-like_rSAM"/>
</dbReference>
<dbReference type="Pfam" id="PF04055">
    <property type="entry name" value="Radical_SAM"/>
    <property type="match status" value="1"/>
</dbReference>
<dbReference type="Gene3D" id="3.80.30.30">
    <property type="match status" value="1"/>
</dbReference>
<dbReference type="SFLD" id="SFLDS00029">
    <property type="entry name" value="Radical_SAM"/>
    <property type="match status" value="1"/>
</dbReference>
<dbReference type="InterPro" id="IPR058240">
    <property type="entry name" value="rSAM_sf"/>
</dbReference>
<sequence>MTRQGVHKGRGALSNSDGRYERFQHEAVDDGWGSLEAESEHEKPQTQIQPDRSRSILAHNDSPDVPFDRSINPYRGCEHGCVYCFARPTHAFLGLSPGLDFETKLFAKYDAASLLRREISRPGYQPSPIALGANTDPYQPLEKKLRLTRQILEVLAEAKHPATIVTKSALVLRDLDILTAMAKQRLVRVCVSLTSLDPRLSRIMEPRAASPQRRLDTVAALSRSGVPVTVLTAPLIPAINDHELEALLEAAAEAGAGHAGYVLLRLPLEIKDLFEEWLETHFPDRKNRVLARLKAMRGGKLYDARFGRRMSGEGPEAQLLSRRFKLACRRLGLEPNRETWSLDVSLFRRPMEDKGQMSLL</sequence>
<dbReference type="GO" id="GO:0016829">
    <property type="term" value="F:lyase activity"/>
    <property type="evidence" value="ECO:0007669"/>
    <property type="project" value="UniProtKB-KW"/>
</dbReference>
<keyword evidence="2" id="KW-0408">Iron</keyword>
<evidence type="ECO:0000313" key="6">
    <source>
        <dbReference type="EMBL" id="MBB3066024.1"/>
    </source>
</evidence>
<dbReference type="PANTHER" id="PTHR43432">
    <property type="entry name" value="SLR0285 PROTEIN"/>
    <property type="match status" value="1"/>
</dbReference>
<feature type="region of interest" description="Disordered" evidence="4">
    <location>
        <begin position="31"/>
        <end position="64"/>
    </location>
</feature>
<dbReference type="AlphaFoldDB" id="A0A839SWH0"/>
<evidence type="ECO:0000256" key="1">
    <source>
        <dbReference type="ARBA" id="ARBA00022723"/>
    </source>
</evidence>
<dbReference type="InterPro" id="IPR007197">
    <property type="entry name" value="rSAM"/>
</dbReference>
<name>A0A839SWH0_9PROT</name>
<dbReference type="GO" id="GO:0046872">
    <property type="term" value="F:metal ion binding"/>
    <property type="evidence" value="ECO:0007669"/>
    <property type="project" value="UniProtKB-KW"/>
</dbReference>
<evidence type="ECO:0000259" key="5">
    <source>
        <dbReference type="PROSITE" id="PS51918"/>
    </source>
</evidence>
<dbReference type="PANTHER" id="PTHR43432:SF3">
    <property type="entry name" value="SLR0285 PROTEIN"/>
    <property type="match status" value="1"/>
</dbReference>
<feature type="region of interest" description="Disordered" evidence="4">
    <location>
        <begin position="1"/>
        <end position="20"/>
    </location>
</feature>
<evidence type="ECO:0000313" key="7">
    <source>
        <dbReference type="Proteomes" id="UP000581135"/>
    </source>
</evidence>
<keyword evidence="3" id="KW-0411">Iron-sulfur</keyword>
<dbReference type="InterPro" id="IPR040086">
    <property type="entry name" value="MJ0683-like"/>
</dbReference>
<accession>A0A839SWH0</accession>
<dbReference type="NCBIfam" id="NF033668">
    <property type="entry name" value="rSAM_PA0069"/>
    <property type="match status" value="1"/>
</dbReference>
<dbReference type="CDD" id="cd01335">
    <property type="entry name" value="Radical_SAM"/>
    <property type="match status" value="1"/>
</dbReference>
<organism evidence="6 7">
    <name type="scientific">Limibacillus halophilus</name>
    <dbReference type="NCBI Taxonomy" id="1579333"/>
    <lineage>
        <taxon>Bacteria</taxon>
        <taxon>Pseudomonadati</taxon>
        <taxon>Pseudomonadota</taxon>
        <taxon>Alphaproteobacteria</taxon>
        <taxon>Rhodospirillales</taxon>
        <taxon>Rhodovibrionaceae</taxon>
        <taxon>Limibacillus</taxon>
    </lineage>
</organism>
<comment type="caution">
    <text evidence="6">The sequence shown here is derived from an EMBL/GenBank/DDBJ whole genome shotgun (WGS) entry which is preliminary data.</text>
</comment>
<gene>
    <name evidence="6" type="ORF">FHR98_002327</name>
</gene>